<reference evidence="11" key="3">
    <citation type="submission" date="2025-09" db="UniProtKB">
        <authorList>
            <consortium name="Ensembl"/>
        </authorList>
    </citation>
    <scope>IDENTIFICATION</scope>
</reference>
<comment type="subcellular location">
    <subcellularLocation>
        <location evidence="1">Membrane</location>
        <topology evidence="1">Single-pass membrane protein</topology>
    </subcellularLocation>
</comment>
<dbReference type="PROSITE" id="PS00420">
    <property type="entry name" value="SRCR_1"/>
    <property type="match status" value="1"/>
</dbReference>
<dbReference type="InterPro" id="IPR001190">
    <property type="entry name" value="SRCR"/>
</dbReference>
<sequence length="1010" mass="111053">MHNGVFWYVFIWQICIKSHFKNCTVLLCDIKMQLISVSSTCTGRVEIYYRRRWGTVCSTGLGMSEAHLICKQMNCGEAETLTRFHVPPIDLPIWKDRIRCSGNETFLWECPSDPWGQHDCDHMMDTKIVCKGMSELYRIVWGRNDLLNLSVEQDSDSSLSLKLLFCLEMTLFSGCSGFSIIDRSLLSALCSATDVKLSSSMPTIEPAFLTSLSRRENGGSPCAGQMFVKTSMSQGTVSDKVMEMPMANVVCTHIGCGSVVSIKTEGYFGLKNVNSWVIPIHCNGNESFLWQCYSAIIPQSISLEDPQYQSAGMVCSSHIKPRLFNDEDPCSGRVEVQFGETWGTFCDSNWDMEDASVVCHQLQCGTAVATLTGVYGEGSGPVWDRQFECRGNESILYDCPQSPPKAVNCTHRRDAGVICSGKGGPRLVGGASRCSGRVEILHDNTWGTLCDKNLDLQAADVICRHLYCGAAVSTPSGAYFGKGKGPIWRDNFQCNGNESRLGECAVSWDKASCDHSNDASIICSDADLQVQLKGGESRCEGTVQVMLNGTWRQILYPEWDVQDASVVCAQLNCGEALKVQNISGYISGSGPVILTDINCAGDELSLQNCSVSVISELFNISGGVGVLCSGTERFLASVTSLTSKLKKYHQIALVVSFKVRLAGHSSQCAGRVEVYYNATWGTVSSNSWDLTDAQVVCRQLGCGNAVRTAVSAEFGKSSGPVWIDEVECRGDELALWKCPSLVWQENNYQHKEDAGVVCSEFKELRLVSAEYICAGKLEIFYNGTWGDVCSNRMDSTTVNIICQQLGCGDSGLLEEGKYDGASNKVKWLDGVTCYGHELVLWQCSSLPWGENWCQNGDEARIQCPFQVRLEGNDSCAGRIQILYDGQWGHICSYSWDQPDAEVVCRQLGCGAAVFAPHYIRSESLPEDQILTVVKCYGNETNLRHCDSRTRDEMDCQHKWDAGVISEGDGARDRNRTGCGVQQGSVLGSLLLESVESLQRDLDSIQAWADL</sequence>
<dbReference type="PANTHER" id="PTHR19331:SF487">
    <property type="entry name" value="SOLUBLE SCAVENGER RECEPTOR CYSTEINE-RICH DOMAIN-CONTAINING PROTEIN SSC5D"/>
    <property type="match status" value="1"/>
</dbReference>
<dbReference type="PRINTS" id="PR00258">
    <property type="entry name" value="SPERACTRCPTR"/>
</dbReference>
<evidence type="ECO:0000256" key="8">
    <source>
        <dbReference type="ARBA" id="ARBA00023180"/>
    </source>
</evidence>
<dbReference type="AlphaFoldDB" id="A0A8C4SJS2"/>
<feature type="disulfide bond" evidence="9">
    <location>
        <begin position="100"/>
        <end position="110"/>
    </location>
</feature>
<feature type="disulfide bond" evidence="9">
    <location>
        <begin position="802"/>
        <end position="863"/>
    </location>
</feature>
<keyword evidence="7 9" id="KW-1015">Disulfide bond</keyword>
<feature type="domain" description="SRCR" evidence="10">
    <location>
        <begin position="321"/>
        <end position="420"/>
    </location>
</feature>
<evidence type="ECO:0000256" key="7">
    <source>
        <dbReference type="ARBA" id="ARBA00023157"/>
    </source>
</evidence>
<dbReference type="FunFam" id="3.10.250.10:FF:000012">
    <property type="entry name" value="CD163 molecule like 1"/>
    <property type="match status" value="1"/>
</dbReference>
<feature type="disulfide bond" evidence="9">
    <location>
        <begin position="728"/>
        <end position="738"/>
    </location>
</feature>
<keyword evidence="8" id="KW-0325">Glycoprotein</keyword>
<protein>
    <recommendedName>
        <fullName evidence="10">SRCR domain-containing protein</fullName>
    </recommendedName>
</protein>
<feature type="domain" description="SRCR" evidence="10">
    <location>
        <begin position="32"/>
        <end position="131"/>
    </location>
</feature>
<evidence type="ECO:0000256" key="6">
    <source>
        <dbReference type="ARBA" id="ARBA00023136"/>
    </source>
</evidence>
<feature type="disulfide bond" evidence="9">
    <location>
        <begin position="935"/>
        <end position="945"/>
    </location>
</feature>
<dbReference type="InterPro" id="IPR036772">
    <property type="entry name" value="SRCR-like_dom_sf"/>
</dbReference>
<keyword evidence="4" id="KW-0677">Repeat</keyword>
<feature type="domain" description="SRCR" evidence="10">
    <location>
        <begin position="659"/>
        <end position="759"/>
    </location>
</feature>
<keyword evidence="3" id="KW-0732">Signal</keyword>
<evidence type="ECO:0000256" key="2">
    <source>
        <dbReference type="ARBA" id="ARBA00022692"/>
    </source>
</evidence>
<proteinExistence type="predicted"/>
<dbReference type="Pfam" id="PF00530">
    <property type="entry name" value="SRCR"/>
    <property type="match status" value="8"/>
</dbReference>
<dbReference type="SUPFAM" id="SSF56487">
    <property type="entry name" value="SRCR-like"/>
    <property type="match status" value="8"/>
</dbReference>
<feature type="domain" description="SRCR" evidence="10">
    <location>
        <begin position="867"/>
        <end position="966"/>
    </location>
</feature>
<dbReference type="Gene3D" id="3.10.250.10">
    <property type="entry name" value="SRCR-like domain"/>
    <property type="match status" value="8"/>
</dbReference>
<feature type="domain" description="SRCR" evidence="10">
    <location>
        <begin position="764"/>
        <end position="864"/>
    </location>
</feature>
<dbReference type="SMART" id="SM00202">
    <property type="entry name" value="SR"/>
    <property type="match status" value="8"/>
</dbReference>
<feature type="domain" description="SRCR" evidence="10">
    <location>
        <begin position="425"/>
        <end position="524"/>
    </location>
</feature>
<evidence type="ECO:0000256" key="3">
    <source>
        <dbReference type="ARBA" id="ARBA00022729"/>
    </source>
</evidence>
<keyword evidence="6" id="KW-0472">Membrane</keyword>
<feature type="disulfide bond" evidence="9">
    <location>
        <begin position="599"/>
        <end position="609"/>
    </location>
</feature>
<evidence type="ECO:0000313" key="11">
    <source>
        <dbReference type="Ensembl" id="ENSECRP00000017810.1"/>
    </source>
</evidence>
<feature type="disulfide bond" evidence="9">
    <location>
        <begin position="789"/>
        <end position="853"/>
    </location>
</feature>
<evidence type="ECO:0000256" key="1">
    <source>
        <dbReference type="ARBA" id="ARBA00004167"/>
    </source>
</evidence>
<feature type="disulfide bond" evidence="9">
    <location>
        <begin position="389"/>
        <end position="399"/>
    </location>
</feature>
<keyword evidence="2" id="KW-0812">Transmembrane</keyword>
<feature type="disulfide bond" evidence="9">
    <location>
        <begin position="494"/>
        <end position="504"/>
    </location>
</feature>
<reference evidence="11" key="1">
    <citation type="submission" date="2021-06" db="EMBL/GenBank/DDBJ databases">
        <authorList>
            <consortium name="Wellcome Sanger Institute Data Sharing"/>
        </authorList>
    </citation>
    <scope>NUCLEOTIDE SEQUENCE [LARGE SCALE GENOMIC DNA]</scope>
</reference>
<dbReference type="FunFam" id="3.10.250.10:FF:000002">
    <property type="entry name" value="Scavenger receptor cysteine-rich type 1 protein M130"/>
    <property type="match status" value="2"/>
</dbReference>
<evidence type="ECO:0000256" key="5">
    <source>
        <dbReference type="ARBA" id="ARBA00022989"/>
    </source>
</evidence>
<dbReference type="Ensembl" id="ENSECRT00000018165.1">
    <property type="protein sequence ID" value="ENSECRP00000017810.1"/>
    <property type="gene ID" value="ENSECRG00000011813.1"/>
</dbReference>
<feature type="domain" description="SRCR" evidence="10">
    <location>
        <begin position="213"/>
        <end position="316"/>
    </location>
</feature>
<evidence type="ECO:0000256" key="4">
    <source>
        <dbReference type="ARBA" id="ARBA00022737"/>
    </source>
</evidence>
<evidence type="ECO:0000259" key="10">
    <source>
        <dbReference type="PROSITE" id="PS50287"/>
    </source>
</evidence>
<organism evidence="11 12">
    <name type="scientific">Erpetoichthys calabaricus</name>
    <name type="common">Rope fish</name>
    <name type="synonym">Calamoichthys calabaricus</name>
    <dbReference type="NCBI Taxonomy" id="27687"/>
    <lineage>
        <taxon>Eukaryota</taxon>
        <taxon>Metazoa</taxon>
        <taxon>Chordata</taxon>
        <taxon>Craniata</taxon>
        <taxon>Vertebrata</taxon>
        <taxon>Euteleostomi</taxon>
        <taxon>Actinopterygii</taxon>
        <taxon>Polypteriformes</taxon>
        <taxon>Polypteridae</taxon>
        <taxon>Erpetoichthys</taxon>
    </lineage>
</organism>
<keyword evidence="5" id="KW-1133">Transmembrane helix</keyword>
<dbReference type="PANTHER" id="PTHR19331">
    <property type="entry name" value="SCAVENGER RECEPTOR DOMAIN-CONTAINING"/>
    <property type="match status" value="1"/>
</dbReference>
<name>A0A8C4SJS2_ERPCA</name>
<comment type="caution">
    <text evidence="9">Lacks conserved residue(s) required for the propagation of feature annotation.</text>
</comment>
<feature type="domain" description="SRCR" evidence="10">
    <location>
        <begin position="530"/>
        <end position="629"/>
    </location>
</feature>
<evidence type="ECO:0000313" key="12">
    <source>
        <dbReference type="Proteomes" id="UP000694620"/>
    </source>
</evidence>
<evidence type="ECO:0000256" key="9">
    <source>
        <dbReference type="PROSITE-ProRule" id="PRU00196"/>
    </source>
</evidence>
<keyword evidence="12" id="KW-1185">Reference proteome</keyword>
<dbReference type="Proteomes" id="UP000694620">
    <property type="component" value="Chromosome 6"/>
</dbReference>
<accession>A0A8C4SJS2</accession>
<dbReference type="FunFam" id="3.10.250.10:FF:000031">
    <property type="entry name" value="RIKEN cDNA 5830411N06, isoform CRA_a"/>
    <property type="match status" value="1"/>
</dbReference>
<dbReference type="GeneTree" id="ENSGT00950000183145"/>
<reference evidence="11" key="2">
    <citation type="submission" date="2025-08" db="UniProtKB">
        <authorList>
            <consortium name="Ensembl"/>
        </authorList>
    </citation>
    <scope>IDENTIFICATION</scope>
</reference>
<feature type="disulfide bond" evidence="9">
    <location>
        <begin position="282"/>
        <end position="292"/>
    </location>
</feature>
<feature type="disulfide bond" evidence="9">
    <location>
        <begin position="833"/>
        <end position="843"/>
    </location>
</feature>
<feature type="disulfide bond" evidence="9">
    <location>
        <begin position="697"/>
        <end position="758"/>
    </location>
</feature>
<dbReference type="FunFam" id="3.10.250.10:FF:000016">
    <property type="entry name" value="Scavenger receptor cysteine-rich protein type 12"/>
    <property type="match status" value="3"/>
</dbReference>
<dbReference type="PROSITE" id="PS50287">
    <property type="entry name" value="SRCR_2"/>
    <property type="match status" value="8"/>
</dbReference>
<dbReference type="GO" id="GO:0016020">
    <property type="term" value="C:membrane"/>
    <property type="evidence" value="ECO:0007669"/>
    <property type="project" value="UniProtKB-SubCell"/>
</dbReference>
<feature type="disulfide bond" evidence="9">
    <location>
        <begin position="891"/>
        <end position="955"/>
    </location>
</feature>